<dbReference type="InterPro" id="IPR003598">
    <property type="entry name" value="Ig_sub2"/>
</dbReference>
<dbReference type="InterPro" id="IPR013098">
    <property type="entry name" value="Ig_I-set"/>
</dbReference>
<dbReference type="Pfam" id="PF07679">
    <property type="entry name" value="I-set"/>
    <property type="match status" value="1"/>
</dbReference>
<dbReference type="FunFam" id="2.60.40.10:FF:000032">
    <property type="entry name" value="palladin isoform X1"/>
    <property type="match status" value="1"/>
</dbReference>
<dbReference type="InterPro" id="IPR007110">
    <property type="entry name" value="Ig-like_dom"/>
</dbReference>
<organism evidence="5 6">
    <name type="scientific">Mauremys mutica</name>
    <name type="common">yellowpond turtle</name>
    <dbReference type="NCBI Taxonomy" id="74926"/>
    <lineage>
        <taxon>Eukaryota</taxon>
        <taxon>Metazoa</taxon>
        <taxon>Chordata</taxon>
        <taxon>Craniata</taxon>
        <taxon>Vertebrata</taxon>
        <taxon>Euteleostomi</taxon>
        <taxon>Archelosauria</taxon>
        <taxon>Testudinata</taxon>
        <taxon>Testudines</taxon>
        <taxon>Cryptodira</taxon>
        <taxon>Durocryptodira</taxon>
        <taxon>Testudinoidea</taxon>
        <taxon>Geoemydidae</taxon>
        <taxon>Geoemydinae</taxon>
        <taxon>Mauremys</taxon>
    </lineage>
</organism>
<dbReference type="PROSITE" id="PS50835">
    <property type="entry name" value="IG_LIKE"/>
    <property type="match status" value="1"/>
</dbReference>
<dbReference type="EMBL" id="JAHDVG010000464">
    <property type="protein sequence ID" value="KAH1185009.1"/>
    <property type="molecule type" value="Genomic_DNA"/>
</dbReference>
<dbReference type="InterPro" id="IPR036179">
    <property type="entry name" value="Ig-like_dom_sf"/>
</dbReference>
<protein>
    <recommendedName>
        <fullName evidence="4">Ig-like domain-containing protein</fullName>
    </recommendedName>
</protein>
<dbReference type="Gene3D" id="2.60.40.10">
    <property type="entry name" value="Immunoglobulins"/>
    <property type="match status" value="1"/>
</dbReference>
<dbReference type="InterPro" id="IPR003599">
    <property type="entry name" value="Ig_sub"/>
</dbReference>
<keyword evidence="6" id="KW-1185">Reference proteome</keyword>
<accession>A0A9D4B9J3</accession>
<comment type="caution">
    <text evidence="5">The sequence shown here is derived from an EMBL/GenBank/DDBJ whole genome shotgun (WGS) entry which is preliminary data.</text>
</comment>
<dbReference type="SUPFAM" id="SSF48726">
    <property type="entry name" value="Immunoglobulin"/>
    <property type="match status" value="1"/>
</dbReference>
<proteinExistence type="predicted"/>
<feature type="region of interest" description="Disordered" evidence="3">
    <location>
        <begin position="1"/>
        <end position="43"/>
    </location>
</feature>
<evidence type="ECO:0000313" key="6">
    <source>
        <dbReference type="Proteomes" id="UP000827986"/>
    </source>
</evidence>
<dbReference type="PANTHER" id="PTHR47633">
    <property type="entry name" value="IMMUNOGLOBULIN"/>
    <property type="match status" value="1"/>
</dbReference>
<dbReference type="InterPro" id="IPR013783">
    <property type="entry name" value="Ig-like_fold"/>
</dbReference>
<name>A0A9D4B9J3_9SAUR</name>
<dbReference type="SMART" id="SM00409">
    <property type="entry name" value="IG"/>
    <property type="match status" value="1"/>
</dbReference>
<gene>
    <name evidence="5" type="ORF">KIL84_012950</name>
</gene>
<keyword evidence="1" id="KW-1015">Disulfide bond</keyword>
<reference evidence="5" key="1">
    <citation type="submission" date="2021-09" db="EMBL/GenBank/DDBJ databases">
        <title>The genome of Mauremys mutica provides insights into the evolution of semi-aquatic lifestyle.</title>
        <authorList>
            <person name="Gong S."/>
            <person name="Gao Y."/>
        </authorList>
    </citation>
    <scope>NUCLEOTIDE SEQUENCE</scope>
    <source>
        <strain evidence="5">MM-2020</strain>
        <tissue evidence="5">Muscle</tissue>
    </source>
</reference>
<feature type="domain" description="Ig-like" evidence="4">
    <location>
        <begin position="57"/>
        <end position="138"/>
    </location>
</feature>
<evidence type="ECO:0000256" key="3">
    <source>
        <dbReference type="SAM" id="MobiDB-lite"/>
    </source>
</evidence>
<dbReference type="SMART" id="SM00408">
    <property type="entry name" value="IGc2"/>
    <property type="match status" value="1"/>
</dbReference>
<evidence type="ECO:0000259" key="4">
    <source>
        <dbReference type="PROSITE" id="PS50835"/>
    </source>
</evidence>
<dbReference type="Proteomes" id="UP000827986">
    <property type="component" value="Unassembled WGS sequence"/>
</dbReference>
<evidence type="ECO:0000256" key="2">
    <source>
        <dbReference type="ARBA" id="ARBA00023319"/>
    </source>
</evidence>
<dbReference type="AlphaFoldDB" id="A0A9D4B9J3"/>
<keyword evidence="2" id="KW-0393">Immunoglobulin domain</keyword>
<evidence type="ECO:0000256" key="1">
    <source>
        <dbReference type="ARBA" id="ARBA00023157"/>
    </source>
</evidence>
<evidence type="ECO:0000313" key="5">
    <source>
        <dbReference type="EMBL" id="KAH1185009.1"/>
    </source>
</evidence>
<sequence>MHRARAPSKPSTSGEEAGGLARTLGRPGVAPPSPGIPPKRAKVTAVPEAGAARPAAPVFVRKLKNAAIGTGCDIRLRVAVVGSPPPRLRWYKNEAQIPPRGEEYGTLWIRDSKLEDAGVYTCVAQNEQGEAMTSAVLAIIDMEGNVGEQGLRPEGERVCTQGTLPDAAASGVGHNTSYQPHGHTGYPSGTAGAELCHVNLHHSHRSIRGRRCPGKALSSWRVGMEQVPRGRAEACCHTGECGPMGLETGALAW</sequence>